<evidence type="ECO:0000313" key="1">
    <source>
        <dbReference type="EMBL" id="CAJ1581901.1"/>
    </source>
</evidence>
<keyword evidence="2" id="KW-1185">Reference proteome</keyword>
<evidence type="ECO:0000313" key="2">
    <source>
        <dbReference type="Proteomes" id="UP001190466"/>
    </source>
</evidence>
<sequence length="171" mass="19672">MGGKQRLDRKALIFSEVEELRRRGYNQSEIAEMHGVSRQAVSWQKKTYGGHLTPRQEIQAAWPWITTAVHGKSKPYQRLRDHGEFVITKGKGMSDDKKSRLLAWWKMLRDADVVVEFDPDIPPARGMAGGGFRYVPRKAEDGDLLIRMNEHVTNWTPEGKRIWSWPSDSAI</sequence>
<accession>A0ABN9NXE0</accession>
<dbReference type="Proteomes" id="UP001190466">
    <property type="component" value="Chromosome"/>
</dbReference>
<gene>
    <name evidence="1" type="ORF">MU0050_001788</name>
</gene>
<protein>
    <submittedName>
        <fullName evidence="1">Repressor-like immunity protein</fullName>
    </submittedName>
</protein>
<name>A0ABN9NXE0_9MYCO</name>
<dbReference type="RefSeq" id="WP_316516110.1">
    <property type="nucleotide sequence ID" value="NZ_OY726395.1"/>
</dbReference>
<dbReference type="EMBL" id="OY726395">
    <property type="protein sequence ID" value="CAJ1581901.1"/>
    <property type="molecule type" value="Genomic_DNA"/>
</dbReference>
<proteinExistence type="predicted"/>
<organism evidence="1 2">
    <name type="scientific">[Mycobacterium] wendilense</name>
    <dbReference type="NCBI Taxonomy" id="3064284"/>
    <lineage>
        <taxon>Bacteria</taxon>
        <taxon>Bacillati</taxon>
        <taxon>Actinomycetota</taxon>
        <taxon>Actinomycetes</taxon>
        <taxon>Mycobacteriales</taxon>
        <taxon>Mycobacteriaceae</taxon>
        <taxon>Mycolicibacter</taxon>
    </lineage>
</organism>
<reference evidence="1 2" key="1">
    <citation type="submission" date="2023-08" db="EMBL/GenBank/DDBJ databases">
        <authorList>
            <person name="Folkvardsen B D."/>
            <person name="Norman A."/>
        </authorList>
    </citation>
    <scope>NUCLEOTIDE SEQUENCE [LARGE SCALE GENOMIC DNA]</scope>
    <source>
        <strain evidence="1 2">Mu0050</strain>
    </source>
</reference>